<evidence type="ECO:0000256" key="7">
    <source>
        <dbReference type="ARBA" id="ARBA00022842"/>
    </source>
</evidence>
<comment type="cofactor">
    <cofactor evidence="1">
        <name>Mg(2+)</name>
        <dbReference type="ChEBI" id="CHEBI:18420"/>
    </cofactor>
</comment>
<evidence type="ECO:0000256" key="8">
    <source>
        <dbReference type="ARBA" id="ARBA00023027"/>
    </source>
</evidence>
<gene>
    <name evidence="11" type="ORF">SAMN02745163_03435</name>
</gene>
<comment type="catalytic activity">
    <reaction evidence="9">
        <text>a 5'-end NAD(+)-phospho-ribonucleoside in mRNA + H2O = a 5'-end phospho-adenosine-phospho-ribonucleoside in mRNA + beta-nicotinamide D-ribonucleotide + 2 H(+)</text>
        <dbReference type="Rhea" id="RHEA:60876"/>
        <dbReference type="Rhea" id="RHEA-COMP:15698"/>
        <dbReference type="Rhea" id="RHEA-COMP:15719"/>
        <dbReference type="ChEBI" id="CHEBI:14649"/>
        <dbReference type="ChEBI" id="CHEBI:15377"/>
        <dbReference type="ChEBI" id="CHEBI:15378"/>
        <dbReference type="ChEBI" id="CHEBI:144029"/>
        <dbReference type="ChEBI" id="CHEBI:144051"/>
    </reaction>
    <physiologicalReaction direction="left-to-right" evidence="9">
        <dbReference type="Rhea" id="RHEA:60877"/>
    </physiologicalReaction>
</comment>
<dbReference type="STRING" id="1121302.SAMN02745163_03435"/>
<evidence type="ECO:0000256" key="5">
    <source>
        <dbReference type="ARBA" id="ARBA00022723"/>
    </source>
</evidence>
<evidence type="ECO:0000256" key="9">
    <source>
        <dbReference type="ARBA" id="ARBA00023679"/>
    </source>
</evidence>
<keyword evidence="12" id="KW-1185">Reference proteome</keyword>
<evidence type="ECO:0000256" key="2">
    <source>
        <dbReference type="ARBA" id="ARBA00001947"/>
    </source>
</evidence>
<dbReference type="GO" id="GO:0035529">
    <property type="term" value="F:NADH pyrophosphatase activity"/>
    <property type="evidence" value="ECO:0007669"/>
    <property type="project" value="TreeGrafter"/>
</dbReference>
<dbReference type="InterPro" id="IPR049734">
    <property type="entry name" value="NudC-like_C"/>
</dbReference>
<dbReference type="Proteomes" id="UP000184310">
    <property type="component" value="Unassembled WGS sequence"/>
</dbReference>
<dbReference type="GO" id="GO:0019677">
    <property type="term" value="P:NAD+ catabolic process"/>
    <property type="evidence" value="ECO:0007669"/>
    <property type="project" value="TreeGrafter"/>
</dbReference>
<dbReference type="PROSITE" id="PS00893">
    <property type="entry name" value="NUDIX_BOX"/>
    <property type="match status" value="1"/>
</dbReference>
<dbReference type="InterPro" id="IPR015797">
    <property type="entry name" value="NUDIX_hydrolase-like_dom_sf"/>
</dbReference>
<dbReference type="GO" id="GO:0006742">
    <property type="term" value="P:NADP+ catabolic process"/>
    <property type="evidence" value="ECO:0007669"/>
    <property type="project" value="TreeGrafter"/>
</dbReference>
<evidence type="ECO:0000256" key="6">
    <source>
        <dbReference type="ARBA" id="ARBA00022801"/>
    </source>
</evidence>
<organism evidence="11 12">
    <name type="scientific">Clostridium cavendishii DSM 21758</name>
    <dbReference type="NCBI Taxonomy" id="1121302"/>
    <lineage>
        <taxon>Bacteria</taxon>
        <taxon>Bacillati</taxon>
        <taxon>Bacillota</taxon>
        <taxon>Clostridia</taxon>
        <taxon>Eubacteriales</taxon>
        <taxon>Clostridiaceae</taxon>
        <taxon>Clostridium</taxon>
    </lineage>
</organism>
<protein>
    <recommendedName>
        <fullName evidence="4">NAD(+) diphosphatase</fullName>
        <ecNumber evidence="4">3.6.1.22</ecNumber>
    </recommendedName>
</protein>
<dbReference type="SUPFAM" id="SSF55811">
    <property type="entry name" value="Nudix"/>
    <property type="match status" value="1"/>
</dbReference>
<evidence type="ECO:0000256" key="1">
    <source>
        <dbReference type="ARBA" id="ARBA00001946"/>
    </source>
</evidence>
<dbReference type="EMBL" id="FQZB01000014">
    <property type="protein sequence ID" value="SHK20816.1"/>
    <property type="molecule type" value="Genomic_DNA"/>
</dbReference>
<keyword evidence="7" id="KW-0460">Magnesium</keyword>
<evidence type="ECO:0000313" key="12">
    <source>
        <dbReference type="Proteomes" id="UP000184310"/>
    </source>
</evidence>
<evidence type="ECO:0000259" key="10">
    <source>
        <dbReference type="PROSITE" id="PS51462"/>
    </source>
</evidence>
<dbReference type="InterPro" id="IPR020084">
    <property type="entry name" value="NUDIX_hydrolase_CS"/>
</dbReference>
<dbReference type="PANTHER" id="PTHR42904:SF6">
    <property type="entry name" value="NAD-CAPPED RNA HYDROLASE NUDT12"/>
    <property type="match status" value="1"/>
</dbReference>
<dbReference type="OrthoDB" id="9800077at2"/>
<dbReference type="EC" id="3.6.1.22" evidence="4"/>
<comment type="cofactor">
    <cofactor evidence="2">
        <name>Zn(2+)</name>
        <dbReference type="ChEBI" id="CHEBI:29105"/>
    </cofactor>
</comment>
<name>A0A1M6QKR5_9CLOT</name>
<keyword evidence="8" id="KW-0520">NAD</keyword>
<evidence type="ECO:0000256" key="4">
    <source>
        <dbReference type="ARBA" id="ARBA00012381"/>
    </source>
</evidence>
<evidence type="ECO:0000313" key="11">
    <source>
        <dbReference type="EMBL" id="SHK20816.1"/>
    </source>
</evidence>
<dbReference type="AlphaFoldDB" id="A0A1M6QKR5"/>
<dbReference type="Pfam" id="PF00293">
    <property type="entry name" value="NUDIX"/>
    <property type="match status" value="1"/>
</dbReference>
<sequence length="179" mass="20442">MIFNYCPICGSKLIIKDSWDEGGVPYCEIDKTMFFDLPKPCVVVAVIKDDKILLLKQSYIFKNSKVLISGYVGIGESVEDTVYREVKEETGIDIENIKYLGSDFVKGKELLMLTYMAKYKSGDINKSSEVEWLDWSHIEDALCEMSEDEVGKRVVRKVLKEMGYDGKKAFRCEGNQCEI</sequence>
<dbReference type="GO" id="GO:0046872">
    <property type="term" value="F:metal ion binding"/>
    <property type="evidence" value="ECO:0007669"/>
    <property type="project" value="UniProtKB-KW"/>
</dbReference>
<feature type="domain" description="Nudix hydrolase" evidence="10">
    <location>
        <begin position="37"/>
        <end position="156"/>
    </location>
</feature>
<reference evidence="11 12" key="1">
    <citation type="submission" date="2016-11" db="EMBL/GenBank/DDBJ databases">
        <authorList>
            <person name="Jaros S."/>
            <person name="Januszkiewicz K."/>
            <person name="Wedrychowicz H."/>
        </authorList>
    </citation>
    <scope>NUCLEOTIDE SEQUENCE [LARGE SCALE GENOMIC DNA]</scope>
    <source>
        <strain evidence="11 12">DSM 21758</strain>
    </source>
</reference>
<proteinExistence type="inferred from homology"/>
<dbReference type="PROSITE" id="PS51462">
    <property type="entry name" value="NUDIX"/>
    <property type="match status" value="1"/>
</dbReference>
<keyword evidence="6" id="KW-0378">Hydrolase</keyword>
<evidence type="ECO:0000256" key="3">
    <source>
        <dbReference type="ARBA" id="ARBA00009595"/>
    </source>
</evidence>
<dbReference type="Gene3D" id="3.90.79.10">
    <property type="entry name" value="Nucleoside Triphosphate Pyrophosphohydrolase"/>
    <property type="match status" value="1"/>
</dbReference>
<dbReference type="RefSeq" id="WP_072990725.1">
    <property type="nucleotide sequence ID" value="NZ_FQZB01000014.1"/>
</dbReference>
<comment type="similarity">
    <text evidence="3">Belongs to the Nudix hydrolase family. NudC subfamily.</text>
</comment>
<keyword evidence="5" id="KW-0479">Metal-binding</keyword>
<dbReference type="InterPro" id="IPR050241">
    <property type="entry name" value="NAD-cap_RNA_hydrolase_NudC"/>
</dbReference>
<dbReference type="GO" id="GO:0005829">
    <property type="term" value="C:cytosol"/>
    <property type="evidence" value="ECO:0007669"/>
    <property type="project" value="TreeGrafter"/>
</dbReference>
<dbReference type="InterPro" id="IPR000086">
    <property type="entry name" value="NUDIX_hydrolase_dom"/>
</dbReference>
<accession>A0A1M6QKR5</accession>
<dbReference type="CDD" id="cd03429">
    <property type="entry name" value="NUDIX_NADH_pyrophosphatase_Nudt13"/>
    <property type="match status" value="1"/>
</dbReference>
<dbReference type="PANTHER" id="PTHR42904">
    <property type="entry name" value="NUDIX HYDROLASE, NUDC SUBFAMILY"/>
    <property type="match status" value="1"/>
</dbReference>